<evidence type="ECO:0000256" key="1">
    <source>
        <dbReference type="SAM" id="SignalP"/>
    </source>
</evidence>
<keyword evidence="3" id="KW-1185">Reference proteome</keyword>
<dbReference type="PROSITE" id="PS51257">
    <property type="entry name" value="PROKAR_LIPOPROTEIN"/>
    <property type="match status" value="1"/>
</dbReference>
<dbReference type="InterPro" id="IPR015943">
    <property type="entry name" value="WD40/YVTN_repeat-like_dom_sf"/>
</dbReference>
<organism evidence="2 3">
    <name type="scientific">Cecembia rubra</name>
    <dbReference type="NCBI Taxonomy" id="1485585"/>
    <lineage>
        <taxon>Bacteria</taxon>
        <taxon>Pseudomonadati</taxon>
        <taxon>Bacteroidota</taxon>
        <taxon>Cytophagia</taxon>
        <taxon>Cytophagales</taxon>
        <taxon>Cyclobacteriaceae</taxon>
        <taxon>Cecembia</taxon>
    </lineage>
</organism>
<evidence type="ECO:0008006" key="4">
    <source>
        <dbReference type="Google" id="ProtNLM"/>
    </source>
</evidence>
<accession>A0A2P8E9U3</accession>
<sequence>MKKISNLGTAIILLLSLFSCMEEGSQMPAGEFERGILILNEGAFGANDGEVYHYDPNLGTIKTNIFESKNGRPFAGLLQDLVASEGRLYLIANTGKVEVVDPKDFANRGAVTSGLDISRSLVTANQKIYISDWGPYDANFNSPNSYIAVVNQLDGGSVNKKIAVSSRPEGMFVEGNQLLIACSAAKKLDVVSLNTEQLLKSVDILGRPSRFFESGGRLYLYARDGGNVYFHEINRSSGDIAKTVKVNLPLSTSNFALTDNGEVLIITSTGWPDYNDAVARVDINDGQVLNSSVYTGSGLYGIGFHKERSEIYLTDNNGFQGNGTVIILDREGIQKKTFVAGRGPSGFKFNLN</sequence>
<dbReference type="RefSeq" id="WP_106566169.1">
    <property type="nucleotide sequence ID" value="NZ_PYGF01000002.1"/>
</dbReference>
<dbReference type="InterPro" id="IPR011044">
    <property type="entry name" value="Quino_amine_DH_bsu"/>
</dbReference>
<dbReference type="OrthoDB" id="9773938at2"/>
<evidence type="ECO:0000313" key="3">
    <source>
        <dbReference type="Proteomes" id="UP000240708"/>
    </source>
</evidence>
<dbReference type="PANTHER" id="PTHR47197">
    <property type="entry name" value="PROTEIN NIRF"/>
    <property type="match status" value="1"/>
</dbReference>
<dbReference type="EMBL" id="PYGF01000002">
    <property type="protein sequence ID" value="PSL06210.1"/>
    <property type="molecule type" value="Genomic_DNA"/>
</dbReference>
<comment type="caution">
    <text evidence="2">The sequence shown here is derived from an EMBL/GenBank/DDBJ whole genome shotgun (WGS) entry which is preliminary data.</text>
</comment>
<reference evidence="2 3" key="1">
    <citation type="submission" date="2018-03" db="EMBL/GenBank/DDBJ databases">
        <title>Genomic Encyclopedia of Archaeal and Bacterial Type Strains, Phase II (KMG-II): from individual species to whole genera.</title>
        <authorList>
            <person name="Goeker M."/>
        </authorList>
    </citation>
    <scope>NUCLEOTIDE SEQUENCE [LARGE SCALE GENOMIC DNA]</scope>
    <source>
        <strain evidence="2 3">DSM 28057</strain>
    </source>
</reference>
<dbReference type="Proteomes" id="UP000240708">
    <property type="component" value="Unassembled WGS sequence"/>
</dbReference>
<keyword evidence="1" id="KW-0732">Signal</keyword>
<dbReference type="SUPFAM" id="SSF50969">
    <property type="entry name" value="YVTN repeat-like/Quinoprotein amine dehydrogenase"/>
    <property type="match status" value="1"/>
</dbReference>
<evidence type="ECO:0000313" key="2">
    <source>
        <dbReference type="EMBL" id="PSL06210.1"/>
    </source>
</evidence>
<gene>
    <name evidence="2" type="ORF">CLV48_10224</name>
</gene>
<protein>
    <recommendedName>
        <fullName evidence="4">YVTN family beta-propeller protein</fullName>
    </recommendedName>
</protein>
<name>A0A2P8E9U3_9BACT</name>
<dbReference type="PANTHER" id="PTHR47197:SF3">
    <property type="entry name" value="DIHYDRO-HEME D1 DEHYDROGENASE"/>
    <property type="match status" value="1"/>
</dbReference>
<feature type="chain" id="PRO_5015161304" description="YVTN family beta-propeller protein" evidence="1">
    <location>
        <begin position="22"/>
        <end position="352"/>
    </location>
</feature>
<dbReference type="AlphaFoldDB" id="A0A2P8E9U3"/>
<feature type="signal peptide" evidence="1">
    <location>
        <begin position="1"/>
        <end position="21"/>
    </location>
</feature>
<dbReference type="InterPro" id="IPR031815">
    <property type="entry name" value="DUF5074"/>
</dbReference>
<dbReference type="InterPro" id="IPR051200">
    <property type="entry name" value="Host-pathogen_enzymatic-act"/>
</dbReference>
<dbReference type="Gene3D" id="2.130.10.10">
    <property type="entry name" value="YVTN repeat-like/Quinoprotein amine dehydrogenase"/>
    <property type="match status" value="1"/>
</dbReference>
<dbReference type="Pfam" id="PF16819">
    <property type="entry name" value="DUF5074"/>
    <property type="match status" value="1"/>
</dbReference>
<proteinExistence type="predicted"/>